<name>A0ABR1KU53_9PEZI</name>
<evidence type="ECO:0000256" key="1">
    <source>
        <dbReference type="SAM" id="MobiDB-lite"/>
    </source>
</evidence>
<feature type="transmembrane region" description="Helical" evidence="2">
    <location>
        <begin position="167"/>
        <end position="188"/>
    </location>
</feature>
<feature type="region of interest" description="Disordered" evidence="1">
    <location>
        <begin position="84"/>
        <end position="105"/>
    </location>
</feature>
<keyword evidence="2" id="KW-0812">Transmembrane</keyword>
<dbReference type="Proteomes" id="UP001363622">
    <property type="component" value="Unassembled WGS sequence"/>
</dbReference>
<gene>
    <name evidence="3" type="ORF">IWZ03DRAFT_97944</name>
</gene>
<organism evidence="3 4">
    <name type="scientific">Phyllosticta citriasiana</name>
    <dbReference type="NCBI Taxonomy" id="595635"/>
    <lineage>
        <taxon>Eukaryota</taxon>
        <taxon>Fungi</taxon>
        <taxon>Dikarya</taxon>
        <taxon>Ascomycota</taxon>
        <taxon>Pezizomycotina</taxon>
        <taxon>Dothideomycetes</taxon>
        <taxon>Dothideomycetes incertae sedis</taxon>
        <taxon>Botryosphaeriales</taxon>
        <taxon>Phyllostictaceae</taxon>
        <taxon>Phyllosticta</taxon>
    </lineage>
</organism>
<keyword evidence="4" id="KW-1185">Reference proteome</keyword>
<reference evidence="3 4" key="1">
    <citation type="submission" date="2024-04" db="EMBL/GenBank/DDBJ databases">
        <title>Phyllosticta paracitricarpa is synonymous to the EU quarantine fungus P. citricarpa based on phylogenomic analyses.</title>
        <authorList>
            <consortium name="Lawrence Berkeley National Laboratory"/>
            <person name="Van Ingen-Buijs V.A."/>
            <person name="Van Westerhoven A.C."/>
            <person name="Haridas S."/>
            <person name="Skiadas P."/>
            <person name="Martin F."/>
            <person name="Groenewald J.Z."/>
            <person name="Crous P.W."/>
            <person name="Seidl M.F."/>
        </authorList>
    </citation>
    <scope>NUCLEOTIDE SEQUENCE [LARGE SCALE GENOMIC DNA]</scope>
    <source>
        <strain evidence="3 4">CBS 123371</strain>
    </source>
</reference>
<protein>
    <submittedName>
        <fullName evidence="3">Uncharacterized protein</fullName>
    </submittedName>
</protein>
<dbReference type="EMBL" id="JBBPHU010000002">
    <property type="protein sequence ID" value="KAK7521621.1"/>
    <property type="molecule type" value="Genomic_DNA"/>
</dbReference>
<accession>A0ABR1KU53</accession>
<sequence>MCLIYLPSTFPLYANGDACFAILHPAKVDRNYLAVGVGLVRPVDRRHIISIPTHLSSSLSLSHSVVSSGRPCPVSLSVHQSVRRPSSGQVGFNHHHHHHHHHHHYSGPLGQSCHGEFVGFAVVVFIVWMSTPLPPFPHCLSIFVSFSGRCMHAFVAPPPSSIFLSPLVGLSAFAFAFAFALLLFLLFLRLRLRWPRFSYVALPCPPLPCFALLNSFCEEPARFDS</sequence>
<evidence type="ECO:0000313" key="3">
    <source>
        <dbReference type="EMBL" id="KAK7521621.1"/>
    </source>
</evidence>
<keyword evidence="2" id="KW-1133">Transmembrane helix</keyword>
<keyword evidence="2" id="KW-0472">Membrane</keyword>
<evidence type="ECO:0000256" key="2">
    <source>
        <dbReference type="SAM" id="Phobius"/>
    </source>
</evidence>
<proteinExistence type="predicted"/>
<feature type="compositionally biased region" description="Basic residues" evidence="1">
    <location>
        <begin position="93"/>
        <end position="105"/>
    </location>
</feature>
<comment type="caution">
    <text evidence="3">The sequence shown here is derived from an EMBL/GenBank/DDBJ whole genome shotgun (WGS) entry which is preliminary data.</text>
</comment>
<evidence type="ECO:0000313" key="4">
    <source>
        <dbReference type="Proteomes" id="UP001363622"/>
    </source>
</evidence>